<dbReference type="Proteomes" id="UP001148018">
    <property type="component" value="Unassembled WGS sequence"/>
</dbReference>
<evidence type="ECO:0000259" key="4">
    <source>
        <dbReference type="Pfam" id="PF08403"/>
    </source>
</evidence>
<feature type="region of interest" description="Disordered" evidence="3">
    <location>
        <begin position="1"/>
        <end position="76"/>
    </location>
</feature>
<reference evidence="5" key="1">
    <citation type="submission" date="2022-07" db="EMBL/GenBank/DDBJ databases">
        <title>Chromosome-level genome of Muraenolepis orangiensis.</title>
        <authorList>
            <person name="Kim J."/>
        </authorList>
    </citation>
    <scope>NUCLEOTIDE SEQUENCE</scope>
    <source>
        <strain evidence="5">KU_S4_2022</strain>
        <tissue evidence="5">Muscle</tissue>
    </source>
</reference>
<keyword evidence="6" id="KW-1185">Reference proteome</keyword>
<evidence type="ECO:0000256" key="2">
    <source>
        <dbReference type="ARBA" id="ARBA00022448"/>
    </source>
</evidence>
<dbReference type="OrthoDB" id="10530624at2759"/>
<organism evidence="5 6">
    <name type="scientific">Muraenolepis orangiensis</name>
    <name type="common">Patagonian moray cod</name>
    <dbReference type="NCBI Taxonomy" id="630683"/>
    <lineage>
        <taxon>Eukaryota</taxon>
        <taxon>Metazoa</taxon>
        <taxon>Chordata</taxon>
        <taxon>Craniata</taxon>
        <taxon>Vertebrata</taxon>
        <taxon>Euteleostomi</taxon>
        <taxon>Actinopterygii</taxon>
        <taxon>Neopterygii</taxon>
        <taxon>Teleostei</taxon>
        <taxon>Neoteleostei</taxon>
        <taxon>Acanthomorphata</taxon>
        <taxon>Zeiogadaria</taxon>
        <taxon>Gadariae</taxon>
        <taxon>Gadiformes</taxon>
        <taxon>Muraenolepidoidei</taxon>
        <taxon>Muraenolepididae</taxon>
        <taxon>Muraenolepis</taxon>
    </lineage>
</organism>
<comment type="caution">
    <text evidence="5">The sequence shown here is derived from an EMBL/GenBank/DDBJ whole genome shotgun (WGS) entry which is preliminary data.</text>
</comment>
<dbReference type="InterPro" id="IPR013612">
    <property type="entry name" value="AA_permease_N"/>
</dbReference>
<feature type="domain" description="Amino acid permease N-terminal" evidence="4">
    <location>
        <begin position="79"/>
        <end position="108"/>
    </location>
</feature>
<comment type="subcellular location">
    <subcellularLocation>
        <location evidence="1">Cell membrane</location>
        <topology evidence="1">Multi-pass membrane protein</topology>
    </subcellularLocation>
</comment>
<accession>A0A9Q0DB70</accession>
<feature type="compositionally biased region" description="Pro residues" evidence="3">
    <location>
        <begin position="29"/>
        <end position="43"/>
    </location>
</feature>
<dbReference type="Pfam" id="PF08403">
    <property type="entry name" value="AA_permease_N"/>
    <property type="match status" value="1"/>
</dbReference>
<dbReference type="GO" id="GO:0005886">
    <property type="term" value="C:plasma membrane"/>
    <property type="evidence" value="ECO:0007669"/>
    <property type="project" value="UniProtKB-SubCell"/>
</dbReference>
<name>A0A9Q0DB70_9TELE</name>
<dbReference type="AlphaFoldDB" id="A0A9Q0DB70"/>
<evidence type="ECO:0000313" key="5">
    <source>
        <dbReference type="EMBL" id="KAJ3585293.1"/>
    </source>
</evidence>
<feature type="compositionally biased region" description="Polar residues" evidence="3">
    <location>
        <begin position="1"/>
        <end position="13"/>
    </location>
</feature>
<keyword evidence="2" id="KW-0813">Transport</keyword>
<evidence type="ECO:0000256" key="3">
    <source>
        <dbReference type="SAM" id="MobiDB-lite"/>
    </source>
</evidence>
<gene>
    <name evidence="5" type="ORF">NHX12_014014</name>
</gene>
<evidence type="ECO:0000313" key="6">
    <source>
        <dbReference type="Proteomes" id="UP001148018"/>
    </source>
</evidence>
<sequence length="133" mass="14166">MGQHVSRSGTGDLNTVPGVVRFTAREDTPPPPSPPSPPPPPPPHRTDPGQNPTHSSLPIPGAGGGEPDSSQERRRSSIYSTIDMVPQMDFYANSLSQAGPCRPTLKTLRRPTLFQVSLHTLIGNELQLSAAAK</sequence>
<dbReference type="EMBL" id="JANIIK010000118">
    <property type="protein sequence ID" value="KAJ3585293.1"/>
    <property type="molecule type" value="Genomic_DNA"/>
</dbReference>
<proteinExistence type="predicted"/>
<protein>
    <recommendedName>
        <fullName evidence="4">Amino acid permease N-terminal domain-containing protein</fullName>
    </recommendedName>
</protein>
<evidence type="ECO:0000256" key="1">
    <source>
        <dbReference type="ARBA" id="ARBA00004651"/>
    </source>
</evidence>